<keyword evidence="3" id="KW-1185">Reference proteome</keyword>
<feature type="compositionally biased region" description="Acidic residues" evidence="1">
    <location>
        <begin position="202"/>
        <end position="211"/>
    </location>
</feature>
<feature type="region of interest" description="Disordered" evidence="1">
    <location>
        <begin position="84"/>
        <end position="107"/>
    </location>
</feature>
<evidence type="ECO:0000256" key="1">
    <source>
        <dbReference type="SAM" id="MobiDB-lite"/>
    </source>
</evidence>
<proteinExistence type="predicted"/>
<gene>
    <name evidence="2" type="ORF">DM02DRAFT_641875</name>
</gene>
<dbReference type="EMBL" id="KZ805357">
    <property type="protein sequence ID" value="PVI01482.1"/>
    <property type="molecule type" value="Genomic_DNA"/>
</dbReference>
<dbReference type="STRING" id="97972.A0A2V1DU58"/>
<feature type="region of interest" description="Disordered" evidence="1">
    <location>
        <begin position="177"/>
        <end position="211"/>
    </location>
</feature>
<protein>
    <submittedName>
        <fullName evidence="2">Uncharacterized protein</fullName>
    </submittedName>
</protein>
<feature type="compositionally biased region" description="Acidic residues" evidence="1">
    <location>
        <begin position="253"/>
        <end position="274"/>
    </location>
</feature>
<evidence type="ECO:0000313" key="3">
    <source>
        <dbReference type="Proteomes" id="UP000244855"/>
    </source>
</evidence>
<organism evidence="2 3">
    <name type="scientific">Periconia macrospinosa</name>
    <dbReference type="NCBI Taxonomy" id="97972"/>
    <lineage>
        <taxon>Eukaryota</taxon>
        <taxon>Fungi</taxon>
        <taxon>Dikarya</taxon>
        <taxon>Ascomycota</taxon>
        <taxon>Pezizomycotina</taxon>
        <taxon>Dothideomycetes</taxon>
        <taxon>Pleosporomycetidae</taxon>
        <taxon>Pleosporales</taxon>
        <taxon>Massarineae</taxon>
        <taxon>Periconiaceae</taxon>
        <taxon>Periconia</taxon>
    </lineage>
</organism>
<dbReference type="Proteomes" id="UP000244855">
    <property type="component" value="Unassembled WGS sequence"/>
</dbReference>
<feature type="region of interest" description="Disordered" evidence="1">
    <location>
        <begin position="1"/>
        <end position="26"/>
    </location>
</feature>
<feature type="compositionally biased region" description="Polar residues" evidence="1">
    <location>
        <begin position="141"/>
        <end position="157"/>
    </location>
</feature>
<dbReference type="AlphaFoldDB" id="A0A2V1DU58"/>
<feature type="region of interest" description="Disordered" evidence="1">
    <location>
        <begin position="242"/>
        <end position="297"/>
    </location>
</feature>
<reference evidence="2 3" key="1">
    <citation type="journal article" date="2018" name="Sci. Rep.">
        <title>Comparative genomics provides insights into the lifestyle and reveals functional heterogeneity of dark septate endophytic fungi.</title>
        <authorList>
            <person name="Knapp D.G."/>
            <person name="Nemeth J.B."/>
            <person name="Barry K."/>
            <person name="Hainaut M."/>
            <person name="Henrissat B."/>
            <person name="Johnson J."/>
            <person name="Kuo A."/>
            <person name="Lim J.H.P."/>
            <person name="Lipzen A."/>
            <person name="Nolan M."/>
            <person name="Ohm R.A."/>
            <person name="Tamas L."/>
            <person name="Grigoriev I.V."/>
            <person name="Spatafora J.W."/>
            <person name="Nagy L.G."/>
            <person name="Kovacs G.M."/>
        </authorList>
    </citation>
    <scope>NUCLEOTIDE SEQUENCE [LARGE SCALE GENOMIC DNA]</scope>
    <source>
        <strain evidence="2 3">DSE2036</strain>
    </source>
</reference>
<sequence>MTQSTHSYRVEKPRSNHNSPMVMERRKTTTGAKLYASLDDHYRMMMGIADDDEMVDDSFHPATTRPVSWHPTSTHSNYPLQQHEQFQPQNWSRHYSSSSGGNSVSSSDFYSLSARNSTFLEPTQDHVSYMNGSHTPRGHQDSNTCYQPQLGNSSSYSVSTAESMPWYLKEWARKNQEQANPASNGSVDFLQMHYPSTKNDTDDVPEADDAEDSGKELIGMGLYDLPDSATGLGSLVEATGKGLKLEETWQPPEENDDDDEDEDDESSDDCEEELPPPPPPKQEPQHLPVPCDMKPQLANGMAGQSLLFDDEELAAKEWWYHQLKQPTMPVRDTGIGYGWL</sequence>
<accession>A0A2V1DU58</accession>
<evidence type="ECO:0000313" key="2">
    <source>
        <dbReference type="EMBL" id="PVI01482.1"/>
    </source>
</evidence>
<dbReference type="OrthoDB" id="5378435at2759"/>
<feature type="region of interest" description="Disordered" evidence="1">
    <location>
        <begin position="126"/>
        <end position="157"/>
    </location>
</feature>
<feature type="compositionally biased region" description="Polar residues" evidence="1">
    <location>
        <begin position="177"/>
        <end position="186"/>
    </location>
</feature>
<name>A0A2V1DU58_9PLEO</name>
<feature type="compositionally biased region" description="Low complexity" evidence="1">
    <location>
        <begin position="92"/>
        <end position="107"/>
    </location>
</feature>